<feature type="chain" id="PRO_5015034401" description="LysM domain-containing protein" evidence="3">
    <location>
        <begin position="27"/>
        <end position="282"/>
    </location>
</feature>
<dbReference type="EMBL" id="PGEZ01000001">
    <property type="protein sequence ID" value="PJJ58548.1"/>
    <property type="molecule type" value="Genomic_DNA"/>
</dbReference>
<feature type="region of interest" description="Disordered" evidence="1">
    <location>
        <begin position="228"/>
        <end position="282"/>
    </location>
</feature>
<accession>A0A0B2BMP6</accession>
<gene>
    <name evidence="4" type="ORF">CLV56_2799</name>
</gene>
<dbReference type="InterPro" id="IPR036779">
    <property type="entry name" value="LysM_dom_sf"/>
</dbReference>
<keyword evidence="2" id="KW-0812">Transmembrane</keyword>
<feature type="transmembrane region" description="Helical" evidence="2">
    <location>
        <begin position="102"/>
        <end position="122"/>
    </location>
</feature>
<feature type="signal peptide" evidence="3">
    <location>
        <begin position="1"/>
        <end position="26"/>
    </location>
</feature>
<dbReference type="AlphaFoldDB" id="A0A0B2BMP6"/>
<comment type="caution">
    <text evidence="4">The sequence shown here is derived from an EMBL/GenBank/DDBJ whole genome shotgun (WGS) entry which is preliminary data.</text>
</comment>
<feature type="compositionally biased region" description="Low complexity" evidence="1">
    <location>
        <begin position="244"/>
        <end position="258"/>
    </location>
</feature>
<protein>
    <recommendedName>
        <fullName evidence="6">LysM domain-containing protein</fullName>
    </recommendedName>
</protein>
<evidence type="ECO:0000256" key="3">
    <source>
        <dbReference type="SAM" id="SignalP"/>
    </source>
</evidence>
<keyword evidence="2" id="KW-1133">Transmembrane helix</keyword>
<evidence type="ECO:0000256" key="2">
    <source>
        <dbReference type="SAM" id="Phobius"/>
    </source>
</evidence>
<name>A0A0B2BMP6_9ACTN</name>
<dbReference type="RefSeq" id="WP_039347042.1">
    <property type="nucleotide sequence ID" value="NZ_PGEZ01000001.1"/>
</dbReference>
<dbReference type="CDD" id="cd00118">
    <property type="entry name" value="LysM"/>
    <property type="match status" value="1"/>
</dbReference>
<evidence type="ECO:0008006" key="6">
    <source>
        <dbReference type="Google" id="ProtNLM"/>
    </source>
</evidence>
<dbReference type="Proteomes" id="UP000230842">
    <property type="component" value="Unassembled WGS sequence"/>
</dbReference>
<keyword evidence="2" id="KW-0472">Membrane</keyword>
<organism evidence="4 5">
    <name type="scientific">Mumia flava</name>
    <dbReference type="NCBI Taxonomy" id="1348852"/>
    <lineage>
        <taxon>Bacteria</taxon>
        <taxon>Bacillati</taxon>
        <taxon>Actinomycetota</taxon>
        <taxon>Actinomycetes</taxon>
        <taxon>Propionibacteriales</taxon>
        <taxon>Nocardioidaceae</taxon>
        <taxon>Mumia</taxon>
    </lineage>
</organism>
<evidence type="ECO:0000313" key="4">
    <source>
        <dbReference type="EMBL" id="PJJ58548.1"/>
    </source>
</evidence>
<feature type="transmembrane region" description="Helical" evidence="2">
    <location>
        <begin position="56"/>
        <end position="81"/>
    </location>
</feature>
<evidence type="ECO:0000256" key="1">
    <source>
        <dbReference type="SAM" id="MobiDB-lite"/>
    </source>
</evidence>
<keyword evidence="5" id="KW-1185">Reference proteome</keyword>
<dbReference type="OrthoDB" id="3210682at2"/>
<keyword evidence="3" id="KW-0732">Signal</keyword>
<feature type="region of interest" description="Disordered" evidence="1">
    <location>
        <begin position="151"/>
        <end position="184"/>
    </location>
</feature>
<reference evidence="4 5" key="1">
    <citation type="submission" date="2017-11" db="EMBL/GenBank/DDBJ databases">
        <title>Genomic Encyclopedia of Archaeal and Bacterial Type Strains, Phase II (KMG-II): From Individual Species to Whole Genera.</title>
        <authorList>
            <person name="Goeker M."/>
        </authorList>
    </citation>
    <scope>NUCLEOTIDE SEQUENCE [LARGE SCALE GENOMIC DNA]</scope>
    <source>
        <strain evidence="4 5">DSM 27763</strain>
    </source>
</reference>
<sequence length="282" mass="29227">MRRAATVVLALAPVVLSVWLVPRASAAALVLAATFDPSVRQPAGAGATPGDATAAALAAIPTVVAAVATGWLAATVLLACLARVLGTGTGWLLRATPRPWRWVIMTLAGCSTIALAPTSVAADGSSAHPGRAERAPLERVVGLALPDRPARSVVRASDAPPADRSRPALPEVRPRTSAPGSGGHYVVRAGDSLWSIAARELAGSRRSATVRVVDRRWRRWYAANRSVVGPDPDLLVPGTPLRPPGRTTARRPTSAAAGDAARPSRSPAATTLTDPREHRGDR</sequence>
<dbReference type="InterPro" id="IPR018392">
    <property type="entry name" value="LysM"/>
</dbReference>
<dbReference type="Gene3D" id="3.10.350.10">
    <property type="entry name" value="LysM domain"/>
    <property type="match status" value="1"/>
</dbReference>
<evidence type="ECO:0000313" key="5">
    <source>
        <dbReference type="Proteomes" id="UP000230842"/>
    </source>
</evidence>
<proteinExistence type="predicted"/>